<comment type="caution">
    <text evidence="4">The sequence shown here is derived from an EMBL/GenBank/DDBJ whole genome shotgun (WGS) entry which is preliminary data.</text>
</comment>
<protein>
    <recommendedName>
        <fullName evidence="3">Zinc finger/thioredoxin putative domain-containing protein</fullName>
    </recommendedName>
</protein>
<keyword evidence="1" id="KW-0175">Coiled coil</keyword>
<accession>A0A1T2L8Z1</accession>
<name>A0A1T2L8Z1_9GAMM</name>
<evidence type="ECO:0000313" key="4">
    <source>
        <dbReference type="EMBL" id="OOZ41575.1"/>
    </source>
</evidence>
<proteinExistence type="predicted"/>
<dbReference type="Proteomes" id="UP000191110">
    <property type="component" value="Unassembled WGS sequence"/>
</dbReference>
<keyword evidence="5" id="KW-1185">Reference proteome</keyword>
<evidence type="ECO:0000256" key="1">
    <source>
        <dbReference type="SAM" id="Coils"/>
    </source>
</evidence>
<evidence type="ECO:0000313" key="5">
    <source>
        <dbReference type="Proteomes" id="UP000191110"/>
    </source>
</evidence>
<dbReference type="OrthoDB" id="6717714at2"/>
<dbReference type="InterPro" id="IPR021834">
    <property type="entry name" value="DUF3426"/>
</dbReference>
<feature type="coiled-coil region" evidence="1">
    <location>
        <begin position="88"/>
        <end position="115"/>
    </location>
</feature>
<dbReference type="RefSeq" id="WP_078482704.1">
    <property type="nucleotide sequence ID" value="NZ_MPRL01000008.1"/>
</dbReference>
<organism evidence="4 5">
    <name type="scientific">Solemya pervernicosa gill symbiont</name>
    <dbReference type="NCBI Taxonomy" id="642797"/>
    <lineage>
        <taxon>Bacteria</taxon>
        <taxon>Pseudomonadati</taxon>
        <taxon>Pseudomonadota</taxon>
        <taxon>Gammaproteobacteria</taxon>
        <taxon>sulfur-oxidizing symbionts</taxon>
    </lineage>
</organism>
<gene>
    <name evidence="4" type="ORF">BOW53_03440</name>
</gene>
<dbReference type="Pfam" id="PF13717">
    <property type="entry name" value="Zn_ribbon_4"/>
    <property type="match status" value="1"/>
</dbReference>
<keyword evidence="2" id="KW-0472">Membrane</keyword>
<keyword evidence="2" id="KW-0812">Transmembrane</keyword>
<evidence type="ECO:0000259" key="3">
    <source>
        <dbReference type="Pfam" id="PF13717"/>
    </source>
</evidence>
<keyword evidence="2" id="KW-1133">Transmembrane helix</keyword>
<reference evidence="4 5" key="1">
    <citation type="submission" date="2016-11" db="EMBL/GenBank/DDBJ databases">
        <title>Mixed transmission modes and dynamic genome evolution in an obligate animal-bacterial symbiosis.</title>
        <authorList>
            <person name="Russell S.L."/>
            <person name="Corbett-Detig R.B."/>
            <person name="Cavanaugh C.M."/>
        </authorList>
    </citation>
    <scope>NUCLEOTIDE SEQUENCE [LARGE SCALE GENOMIC DNA]</scope>
    <source>
        <strain evidence="4">Sveles-Q1</strain>
    </source>
</reference>
<dbReference type="NCBIfam" id="TIGR02098">
    <property type="entry name" value="MJ0042_CXXC"/>
    <property type="match status" value="1"/>
</dbReference>
<dbReference type="InterPro" id="IPR011723">
    <property type="entry name" value="Znf/thioredoxin_put"/>
</dbReference>
<dbReference type="EMBL" id="MPRL01000008">
    <property type="protein sequence ID" value="OOZ41575.1"/>
    <property type="molecule type" value="Genomic_DNA"/>
</dbReference>
<sequence>MYTQCPECQTIFEVSDADLAVASGKVRCGSCNQVFKADEHLMEQLPEPTPVAIEEDIVDLSTPTAAIDEPEILEIPDTPAEAAPQPAAEDFAKVLAETELEKEQQEAAAAQKSATKVKHSGGLLSTLAWSFASLLLISALLLQGLYVLRVELSQIAFLAEPIEMLCDTLDCEIPERRDLQRIEVVERDVRSHPDNAKALLISAKLVSTAEFTQPYPTLRLSLANINGQTTAARDFQPWEYIADETDLDEGMAANTPTTVRLEVIDPGSDAASFQIELL</sequence>
<dbReference type="Pfam" id="PF11906">
    <property type="entry name" value="DUF3426"/>
    <property type="match status" value="1"/>
</dbReference>
<feature type="domain" description="Zinc finger/thioredoxin putative" evidence="3">
    <location>
        <begin position="1"/>
        <end position="36"/>
    </location>
</feature>
<evidence type="ECO:0000256" key="2">
    <source>
        <dbReference type="SAM" id="Phobius"/>
    </source>
</evidence>
<dbReference type="AlphaFoldDB" id="A0A1T2L8Z1"/>
<feature type="transmembrane region" description="Helical" evidence="2">
    <location>
        <begin position="127"/>
        <end position="148"/>
    </location>
</feature>